<feature type="compositionally biased region" description="Low complexity" evidence="1">
    <location>
        <begin position="28"/>
        <end position="39"/>
    </location>
</feature>
<reference evidence="3" key="1">
    <citation type="submission" date="2024-01" db="EMBL/GenBank/DDBJ databases">
        <authorList>
            <person name="Webb A."/>
        </authorList>
    </citation>
    <scope>NUCLEOTIDE SEQUENCE</scope>
    <source>
        <strain evidence="3">Pm1</strain>
    </source>
</reference>
<accession>A0AAV1UQP1</accession>
<feature type="region of interest" description="Disordered" evidence="1">
    <location>
        <begin position="176"/>
        <end position="208"/>
    </location>
</feature>
<dbReference type="Proteomes" id="UP001162060">
    <property type="component" value="Unassembled WGS sequence"/>
</dbReference>
<dbReference type="AlphaFoldDB" id="A0AAV1UQP1"/>
<feature type="region of interest" description="Disordered" evidence="1">
    <location>
        <begin position="1"/>
        <end position="44"/>
    </location>
</feature>
<name>A0AAV1UQP1_9STRA</name>
<dbReference type="EMBL" id="CAKLBY020000226">
    <property type="protein sequence ID" value="CAK7937129.1"/>
    <property type="molecule type" value="Genomic_DNA"/>
</dbReference>
<gene>
    <name evidence="3" type="ORF">PM001_LOCUS22279</name>
</gene>
<feature type="domain" description="ZNF380 coiled-coil" evidence="2">
    <location>
        <begin position="46"/>
        <end position="131"/>
    </location>
</feature>
<comment type="caution">
    <text evidence="3">The sequence shown here is derived from an EMBL/GenBank/DDBJ whole genome shotgun (WGS) entry which is preliminary data.</text>
</comment>
<feature type="compositionally biased region" description="Acidic residues" evidence="1">
    <location>
        <begin position="154"/>
        <end position="163"/>
    </location>
</feature>
<proteinExistence type="predicted"/>
<dbReference type="Pfam" id="PF23406">
    <property type="entry name" value="ZNF380_CC"/>
    <property type="match status" value="1"/>
</dbReference>
<organism evidence="3 4">
    <name type="scientific">Peronospora matthiolae</name>
    <dbReference type="NCBI Taxonomy" id="2874970"/>
    <lineage>
        <taxon>Eukaryota</taxon>
        <taxon>Sar</taxon>
        <taxon>Stramenopiles</taxon>
        <taxon>Oomycota</taxon>
        <taxon>Peronosporomycetes</taxon>
        <taxon>Peronosporales</taxon>
        <taxon>Peronosporaceae</taxon>
        <taxon>Peronospora</taxon>
    </lineage>
</organism>
<protein>
    <recommendedName>
        <fullName evidence="2">ZNF380 coiled-coil domain-containing protein</fullName>
    </recommendedName>
</protein>
<sequence>MQEAKQKSADAAASRPKTVNKSTTTPLAAKSVASVNNNAPTRTPAIPVGFFDDSVADAKARHVDVQQLAEKQLESDWEAFQEFAAEVEQESAKEELVQKQETKEREAVEELENMQYVDRYRVALERVTSLRNGEKKSRTDKRKAVSSSPHVLEEKDDDDDIEALDAGRVESAVLELRKKKRKTSDNQQQQQTDSDDSSELCNWRSRGF</sequence>
<feature type="region of interest" description="Disordered" evidence="1">
    <location>
        <begin position="128"/>
        <end position="164"/>
    </location>
</feature>
<dbReference type="InterPro" id="IPR059039">
    <property type="entry name" value="ZNF380_CC"/>
</dbReference>
<feature type="compositionally biased region" description="Polar residues" evidence="1">
    <location>
        <begin position="17"/>
        <end position="26"/>
    </location>
</feature>
<evidence type="ECO:0000313" key="4">
    <source>
        <dbReference type="Proteomes" id="UP001162060"/>
    </source>
</evidence>
<evidence type="ECO:0000256" key="1">
    <source>
        <dbReference type="SAM" id="MobiDB-lite"/>
    </source>
</evidence>
<evidence type="ECO:0000313" key="3">
    <source>
        <dbReference type="EMBL" id="CAK7937129.1"/>
    </source>
</evidence>
<evidence type="ECO:0000259" key="2">
    <source>
        <dbReference type="Pfam" id="PF23406"/>
    </source>
</evidence>